<dbReference type="InterPro" id="IPR042208">
    <property type="entry name" value="D-ser_dehydrat-like_sf"/>
</dbReference>
<dbReference type="InterPro" id="IPR026956">
    <property type="entry name" value="D-ser_dehydrat-like_dom"/>
</dbReference>
<dbReference type="PANTHER" id="PTHR28004">
    <property type="entry name" value="ZGC:162816-RELATED"/>
    <property type="match status" value="1"/>
</dbReference>
<dbReference type="EMBL" id="FQWQ01000001">
    <property type="protein sequence ID" value="SHG63638.1"/>
    <property type="molecule type" value="Genomic_DNA"/>
</dbReference>
<dbReference type="Pfam" id="PF14031">
    <property type="entry name" value="D-ser_dehydrat"/>
    <property type="match status" value="1"/>
</dbReference>
<dbReference type="InterPro" id="IPR029066">
    <property type="entry name" value="PLP-binding_barrel"/>
</dbReference>
<dbReference type="RefSeq" id="WP_073131899.1">
    <property type="nucleotide sequence ID" value="NZ_FQWQ01000001.1"/>
</dbReference>
<feature type="domain" description="D-serine dehydratase-like" evidence="3">
    <location>
        <begin position="260"/>
        <end position="350"/>
    </location>
</feature>
<dbReference type="AlphaFoldDB" id="A0A1M5LF59"/>
<dbReference type="OrthoDB" id="9788869at2"/>
<dbReference type="STRING" id="947013.SAMN04488109_1176"/>
<organism evidence="4 5">
    <name type="scientific">Chryseolinea serpens</name>
    <dbReference type="NCBI Taxonomy" id="947013"/>
    <lineage>
        <taxon>Bacteria</taxon>
        <taxon>Pseudomonadati</taxon>
        <taxon>Bacteroidota</taxon>
        <taxon>Cytophagia</taxon>
        <taxon>Cytophagales</taxon>
        <taxon>Fulvivirgaceae</taxon>
        <taxon>Chryseolinea</taxon>
    </lineage>
</organism>
<dbReference type="SUPFAM" id="SSF51419">
    <property type="entry name" value="PLP-binding barrel"/>
    <property type="match status" value="1"/>
</dbReference>
<dbReference type="PANTHER" id="PTHR28004:SF2">
    <property type="entry name" value="D-SERINE DEHYDRATASE"/>
    <property type="match status" value="1"/>
</dbReference>
<dbReference type="Gene3D" id="3.20.20.10">
    <property type="entry name" value="Alanine racemase"/>
    <property type="match status" value="1"/>
</dbReference>
<dbReference type="Proteomes" id="UP000184212">
    <property type="component" value="Unassembled WGS sequence"/>
</dbReference>
<dbReference type="Gene3D" id="2.40.37.20">
    <property type="entry name" value="D-serine dehydratase-like domain"/>
    <property type="match status" value="1"/>
</dbReference>
<accession>A0A1M5LF59</accession>
<dbReference type="Pfam" id="PF01168">
    <property type="entry name" value="Ala_racemase_N"/>
    <property type="match status" value="1"/>
</dbReference>
<dbReference type="CDD" id="cd06821">
    <property type="entry name" value="PLPDE_III_D-TA"/>
    <property type="match status" value="1"/>
</dbReference>
<name>A0A1M5LF59_9BACT</name>
<gene>
    <name evidence="4" type="ORF">SAMN04488109_1176</name>
</gene>
<evidence type="ECO:0000256" key="1">
    <source>
        <dbReference type="ARBA" id="ARBA00005323"/>
    </source>
</evidence>
<dbReference type="GO" id="GO:0036088">
    <property type="term" value="P:D-serine catabolic process"/>
    <property type="evidence" value="ECO:0007669"/>
    <property type="project" value="TreeGrafter"/>
</dbReference>
<dbReference type="GO" id="GO:0008721">
    <property type="term" value="F:D-serine ammonia-lyase activity"/>
    <property type="evidence" value="ECO:0007669"/>
    <property type="project" value="TreeGrafter"/>
</dbReference>
<evidence type="ECO:0000313" key="4">
    <source>
        <dbReference type="EMBL" id="SHG63638.1"/>
    </source>
</evidence>
<evidence type="ECO:0000313" key="5">
    <source>
        <dbReference type="Proteomes" id="UP000184212"/>
    </source>
</evidence>
<reference evidence="4 5" key="1">
    <citation type="submission" date="2016-11" db="EMBL/GenBank/DDBJ databases">
        <authorList>
            <person name="Jaros S."/>
            <person name="Januszkiewicz K."/>
            <person name="Wedrychowicz H."/>
        </authorList>
    </citation>
    <scope>NUCLEOTIDE SEQUENCE [LARGE SCALE GENOMIC DNA]</scope>
    <source>
        <strain evidence="4 5">DSM 24574</strain>
    </source>
</reference>
<comment type="similarity">
    <text evidence="1">Belongs to the DSD1 family.</text>
</comment>
<protein>
    <submittedName>
        <fullName evidence="4">D-serine deaminase, pyridoxal phosphate-dependent</fullName>
    </submittedName>
</protein>
<sequence length="369" mass="40561">MKTDWFTLQNADILDTPAVAVYTDRVIDNIKTLVNSIDDVTRLRPHVKTHKSAEVTAMMLAAGIKKFKCATIAEAEMLGTVGAPDVLLAYQPVGPKAVRLAELVQRFPKTAFSCLIDNATTAKQLSDIFLERKKNIPVYIDLNVGMNRTGIAPGDAFALFKTCEAFEGITIVGLHAYDGHLRDTDMAVRTQRCDEAFAPVEKLQADLRKESGRTLTIVAGGTPTYSIHSKRKTIECSPGTYIYWDSGYAGTLKEQNYKFAALVVTRVISKPAPGIICVDLGHKSIASENPLTSRVTFLNGGALQPTGHSEEHMVLKVEDGKEYAVGDVLYGVPYHICPTIALHDRVAFVEDQKVKGYWTTLSRNRKITV</sequence>
<evidence type="ECO:0000259" key="3">
    <source>
        <dbReference type="SMART" id="SM01119"/>
    </source>
</evidence>
<dbReference type="SMART" id="SM01119">
    <property type="entry name" value="D-ser_dehydrat"/>
    <property type="match status" value="1"/>
</dbReference>
<keyword evidence="5" id="KW-1185">Reference proteome</keyword>
<keyword evidence="2" id="KW-0456">Lyase</keyword>
<dbReference type="InterPro" id="IPR001608">
    <property type="entry name" value="Ala_racemase_N"/>
</dbReference>
<dbReference type="InterPro" id="IPR051466">
    <property type="entry name" value="D-amino_acid_metab_enzyme"/>
</dbReference>
<evidence type="ECO:0000256" key="2">
    <source>
        <dbReference type="ARBA" id="ARBA00023239"/>
    </source>
</evidence>
<proteinExistence type="inferred from homology"/>